<evidence type="ECO:0008006" key="3">
    <source>
        <dbReference type="Google" id="ProtNLM"/>
    </source>
</evidence>
<reference evidence="1 2" key="1">
    <citation type="submission" date="2015-08" db="EMBL/GenBank/DDBJ databases">
        <title>The complete genome sequence of Bacillus beveridgei MLTeJB.</title>
        <authorList>
            <person name="Hanson T.E."/>
            <person name="Mesa C."/>
            <person name="Basesman S.M."/>
            <person name="Oremland R.S."/>
        </authorList>
    </citation>
    <scope>NUCLEOTIDE SEQUENCE [LARGE SCALE GENOMIC DNA]</scope>
    <source>
        <strain evidence="1 2">MLTeJB</strain>
    </source>
</reference>
<organism evidence="1 2">
    <name type="scientific">Salisediminibacterium beveridgei</name>
    <dbReference type="NCBI Taxonomy" id="632773"/>
    <lineage>
        <taxon>Bacteria</taxon>
        <taxon>Bacillati</taxon>
        <taxon>Bacillota</taxon>
        <taxon>Bacilli</taxon>
        <taxon>Bacillales</taxon>
        <taxon>Bacillaceae</taxon>
        <taxon>Salisediminibacterium</taxon>
    </lineage>
</organism>
<keyword evidence="2" id="KW-1185">Reference proteome</keyword>
<dbReference type="KEGG" id="bbev:BBEV_1499"/>
<accession>A0A1D7QV20</accession>
<sequence>MCIIGLSINESSRFPFVLWANRDELYQRPSTEIYYRPSEPRYIGGKDLERGGSWLGVHPHTGDIAVVTNIREGLTEKKSALSRGQLIDRFMENKMESFSISDREQFNGFNLIFGNIRTGLFHTSSRMRTNIAISDGIQGISNGDLNEPWPKTERLKSLMRQVDPKWSALEMIQTGFSVLGDTSEAPLKDLPDTGIDESLEKKLSPIRINIDQYGTVCSTIIFIDDTGTLHICEYRYTDHKCMYYASPFQL</sequence>
<dbReference type="EMBL" id="CP012502">
    <property type="protein sequence ID" value="AOM82862.1"/>
    <property type="molecule type" value="Genomic_DNA"/>
</dbReference>
<dbReference type="Proteomes" id="UP000094463">
    <property type="component" value="Chromosome"/>
</dbReference>
<dbReference type="PANTHER" id="PTHR17985">
    <property type="entry name" value="SER/THR-RICH PROTEIN T10 IN DGCR REGION"/>
    <property type="match status" value="1"/>
</dbReference>
<protein>
    <recommendedName>
        <fullName evidence="3">Transport and Golgi organisation 2</fullName>
    </recommendedName>
</protein>
<dbReference type="InterPro" id="IPR008551">
    <property type="entry name" value="TANGO2"/>
</dbReference>
<dbReference type="AlphaFoldDB" id="A0A1D7QV20"/>
<dbReference type="RefSeq" id="WP_069364901.1">
    <property type="nucleotide sequence ID" value="NZ_CP012502.1"/>
</dbReference>
<evidence type="ECO:0000313" key="1">
    <source>
        <dbReference type="EMBL" id="AOM82862.1"/>
    </source>
</evidence>
<name>A0A1D7QV20_9BACI</name>
<dbReference type="STRING" id="632773.BBEV_1499"/>
<evidence type="ECO:0000313" key="2">
    <source>
        <dbReference type="Proteomes" id="UP000094463"/>
    </source>
</evidence>
<dbReference type="PANTHER" id="PTHR17985:SF8">
    <property type="entry name" value="TRANSPORT AND GOLGI ORGANIZATION PROTEIN 2 HOMOLOG"/>
    <property type="match status" value="1"/>
</dbReference>
<proteinExistence type="predicted"/>
<dbReference type="Pfam" id="PF05742">
    <property type="entry name" value="TANGO2"/>
    <property type="match status" value="1"/>
</dbReference>
<gene>
    <name evidence="1" type="ORF">BBEV_1499</name>
</gene>